<evidence type="ECO:0000313" key="3">
    <source>
        <dbReference type="Proteomes" id="UP000016638"/>
    </source>
</evidence>
<dbReference type="PANTHER" id="PTHR33055:SF3">
    <property type="entry name" value="PUTATIVE TRANSPOSASE FOR IS117-RELATED"/>
    <property type="match status" value="1"/>
</dbReference>
<feature type="domain" description="Transposase IS116/IS110/IS902 C-terminal" evidence="1">
    <location>
        <begin position="238"/>
        <end position="305"/>
    </location>
</feature>
<reference evidence="2 3" key="1">
    <citation type="submission" date="2013-08" db="EMBL/GenBank/DDBJ databases">
        <authorList>
            <person name="Durkin A.S."/>
            <person name="Haft D.R."/>
            <person name="McCorrison J."/>
            <person name="Torralba M."/>
            <person name="Gillis M."/>
            <person name="Haft D.H."/>
            <person name="Methe B."/>
            <person name="Sutton G."/>
            <person name="Nelson K.E."/>
        </authorList>
    </citation>
    <scope>NUCLEOTIDE SEQUENCE [LARGE SCALE GENOMIC DNA]</scope>
    <source>
        <strain evidence="2 3">F0195</strain>
    </source>
</reference>
<comment type="caution">
    <text evidence="2">The sequence shown here is derived from an EMBL/GenBank/DDBJ whole genome shotgun (WGS) entry which is preliminary data.</text>
</comment>
<organism evidence="2 3">
    <name type="scientific">Olsenella profusa F0195</name>
    <dbReference type="NCBI Taxonomy" id="1125712"/>
    <lineage>
        <taxon>Bacteria</taxon>
        <taxon>Bacillati</taxon>
        <taxon>Actinomycetota</taxon>
        <taxon>Coriobacteriia</taxon>
        <taxon>Coriobacteriales</taxon>
        <taxon>Atopobiaceae</taxon>
        <taxon>Olsenella</taxon>
    </lineage>
</organism>
<evidence type="ECO:0000313" key="2">
    <source>
        <dbReference type="EMBL" id="ERL07880.1"/>
    </source>
</evidence>
<dbReference type="PANTHER" id="PTHR33055">
    <property type="entry name" value="TRANSPOSASE FOR INSERTION SEQUENCE ELEMENT IS1111A"/>
    <property type="match status" value="1"/>
</dbReference>
<dbReference type="RefSeq" id="WP_021726390.1">
    <property type="nucleotide sequence ID" value="NZ_AWEZ01000050.1"/>
</dbReference>
<dbReference type="Proteomes" id="UP000016638">
    <property type="component" value="Unassembled WGS sequence"/>
</dbReference>
<dbReference type="GO" id="GO:0004803">
    <property type="term" value="F:transposase activity"/>
    <property type="evidence" value="ECO:0007669"/>
    <property type="project" value="InterPro"/>
</dbReference>
<proteinExistence type="predicted"/>
<sequence>MREYTTQVGMDVHARSIVCKAPVVTSGEVKEHCLRGSTMVLDLLEWLGKLPQPVRLAYESGCTGHELARTLKAAGFSCDIAAATSIPKSPKNNRHKNDRNDASILLREMPSPASDISYIWIPDRETEGARDLVRAYTSPATLVSSQRRRIAAFLLRHGCVWNERTSSGRLRSTHTATYRAWVASCDLGCEGANLTLRPMPGGLCALEESRAAFKESVEGLRQSLRWAPYVDAISLPLGIGSATALLAAAEFGSFSRFGSGRKVSRWIGCSATDRSSGPRCSPGHIPREGPTLLRRLLIEGPASICRGKDYTKRHVRTCGVSPEIGRLARKANRRLKSRFDELVDAGKHPNVARVAVVRELACWIWVIGLKVESEIGSMA</sequence>
<accession>U2TN76</accession>
<dbReference type="GO" id="GO:0003677">
    <property type="term" value="F:DNA binding"/>
    <property type="evidence" value="ECO:0007669"/>
    <property type="project" value="InterPro"/>
</dbReference>
<dbReference type="GO" id="GO:0006313">
    <property type="term" value="P:DNA transposition"/>
    <property type="evidence" value="ECO:0007669"/>
    <property type="project" value="InterPro"/>
</dbReference>
<dbReference type="eggNOG" id="COG3547">
    <property type="taxonomic scope" value="Bacteria"/>
</dbReference>
<name>U2TN76_9ACTN</name>
<dbReference type="EMBL" id="AWEZ01000050">
    <property type="protein sequence ID" value="ERL07880.1"/>
    <property type="molecule type" value="Genomic_DNA"/>
</dbReference>
<dbReference type="OrthoDB" id="3191145at2"/>
<protein>
    <submittedName>
        <fullName evidence="2">Transposase</fullName>
    </submittedName>
</protein>
<dbReference type="Pfam" id="PF02371">
    <property type="entry name" value="Transposase_20"/>
    <property type="match status" value="1"/>
</dbReference>
<dbReference type="InterPro" id="IPR047650">
    <property type="entry name" value="Transpos_IS110"/>
</dbReference>
<gene>
    <name evidence="2" type="ORF">HMPREF1316_1777</name>
</gene>
<dbReference type="InterPro" id="IPR003346">
    <property type="entry name" value="Transposase_20"/>
</dbReference>
<dbReference type="AlphaFoldDB" id="U2TN76"/>
<dbReference type="NCBIfam" id="NF033542">
    <property type="entry name" value="transpos_IS110"/>
    <property type="match status" value="1"/>
</dbReference>
<evidence type="ECO:0000259" key="1">
    <source>
        <dbReference type="Pfam" id="PF02371"/>
    </source>
</evidence>
<keyword evidence="3" id="KW-1185">Reference proteome</keyword>